<keyword evidence="2" id="KW-0479">Metal-binding</keyword>
<dbReference type="Pfam" id="PF14226">
    <property type="entry name" value="DIOX_N"/>
    <property type="match status" value="1"/>
</dbReference>
<evidence type="ECO:0000313" key="5">
    <source>
        <dbReference type="Proteomes" id="UP000474640"/>
    </source>
</evidence>
<dbReference type="GO" id="GO:0016491">
    <property type="term" value="F:oxidoreductase activity"/>
    <property type="evidence" value="ECO:0007669"/>
    <property type="project" value="UniProtKB-KW"/>
</dbReference>
<dbReference type="EMBL" id="JAABOJ010000020">
    <property type="protein sequence ID" value="KAF3279840.1"/>
    <property type="molecule type" value="Genomic_DNA"/>
</dbReference>
<dbReference type="GO" id="GO:0044283">
    <property type="term" value="P:small molecule biosynthetic process"/>
    <property type="evidence" value="ECO:0007669"/>
    <property type="project" value="UniProtKB-ARBA"/>
</dbReference>
<keyword evidence="2" id="KW-0560">Oxidoreductase</keyword>
<sequence>MMASKIPTINFSQFLNGDPETRLVISKSIVQAFRTYGFVSLTGHPVPLSEVSGAFKWTKLFFDLPSEVKSLAPHPPGFLHHRGYSHPGLEKVSNLTRGTDTDSSLSQTRGIPDIKESYEIGSEHYLEQPNIWIPQDVLPGFQEFMTKFYWNLAEFSAEIAKALALGIGLDDENYFEKFFTGHHNQLRLLHYPEVDASILEEGKGVRVSAHRDWGAFTLLFQDDCGGLEVESPNKPGEFFKVEPDEGACLVNIADLMARWSNDYLRSTSHRVGLPPLQDRYTSDGGKRTTRARYSIPYFVTTTPESVIECLHPFTDEAHPAKYPPITQWDYIRGSGMSPGVGHSSMRSLPGRNFTHSQ</sequence>
<dbReference type="OrthoDB" id="288590at2759"/>
<protein>
    <recommendedName>
        <fullName evidence="3">Fe2OG dioxygenase domain-containing protein</fullName>
    </recommendedName>
</protein>
<feature type="domain" description="Fe2OG dioxygenase" evidence="3">
    <location>
        <begin position="182"/>
        <end position="301"/>
    </location>
</feature>
<dbReference type="GO" id="GO:0046872">
    <property type="term" value="F:metal ion binding"/>
    <property type="evidence" value="ECO:0007669"/>
    <property type="project" value="UniProtKB-KW"/>
</dbReference>
<reference evidence="4 5" key="1">
    <citation type="submission" date="2020-01" db="EMBL/GenBank/DDBJ databases">
        <authorList>
            <person name="Palmer J.M."/>
        </authorList>
    </citation>
    <scope>NUCLEOTIDE SEQUENCE [LARGE SCALE GENOMIC DNA]</scope>
    <source>
        <strain evidence="4 5">TWF970</strain>
    </source>
</reference>
<evidence type="ECO:0000259" key="3">
    <source>
        <dbReference type="PROSITE" id="PS51471"/>
    </source>
</evidence>
<dbReference type="InterPro" id="IPR005123">
    <property type="entry name" value="Oxoglu/Fe-dep_dioxygenase_dom"/>
</dbReference>
<evidence type="ECO:0000256" key="2">
    <source>
        <dbReference type="RuleBase" id="RU003682"/>
    </source>
</evidence>
<name>A0A7C8VBC3_ORBOL</name>
<accession>A0A7C8VBC3</accession>
<proteinExistence type="inferred from homology"/>
<dbReference type="Pfam" id="PF03171">
    <property type="entry name" value="2OG-FeII_Oxy"/>
    <property type="match status" value="1"/>
</dbReference>
<dbReference type="InterPro" id="IPR050231">
    <property type="entry name" value="Iron_ascorbate_oxido_reductase"/>
</dbReference>
<dbReference type="Gene3D" id="2.60.120.330">
    <property type="entry name" value="B-lactam Antibiotic, Isopenicillin N Synthase, Chain"/>
    <property type="match status" value="1"/>
</dbReference>
<organism evidence="4 5">
    <name type="scientific">Orbilia oligospora</name>
    <name type="common">Nematode-trapping fungus</name>
    <name type="synonym">Arthrobotrys oligospora</name>
    <dbReference type="NCBI Taxonomy" id="2813651"/>
    <lineage>
        <taxon>Eukaryota</taxon>
        <taxon>Fungi</taxon>
        <taxon>Dikarya</taxon>
        <taxon>Ascomycota</taxon>
        <taxon>Pezizomycotina</taxon>
        <taxon>Orbiliomycetes</taxon>
        <taxon>Orbiliales</taxon>
        <taxon>Orbiliaceae</taxon>
        <taxon>Orbilia</taxon>
    </lineage>
</organism>
<dbReference type="SUPFAM" id="SSF51197">
    <property type="entry name" value="Clavaminate synthase-like"/>
    <property type="match status" value="1"/>
</dbReference>
<dbReference type="PANTHER" id="PTHR47990">
    <property type="entry name" value="2-OXOGLUTARATE (2OG) AND FE(II)-DEPENDENT OXYGENASE SUPERFAMILY PROTEIN-RELATED"/>
    <property type="match status" value="1"/>
</dbReference>
<keyword evidence="2" id="KW-0408">Iron</keyword>
<evidence type="ECO:0000313" key="4">
    <source>
        <dbReference type="EMBL" id="KAF3279840.1"/>
    </source>
</evidence>
<dbReference type="InterPro" id="IPR026992">
    <property type="entry name" value="DIOX_N"/>
</dbReference>
<comment type="similarity">
    <text evidence="1 2">Belongs to the iron/ascorbate-dependent oxidoreductase family.</text>
</comment>
<dbReference type="Proteomes" id="UP000474640">
    <property type="component" value="Unassembled WGS sequence"/>
</dbReference>
<dbReference type="AlphaFoldDB" id="A0A7C8VBC3"/>
<comment type="caution">
    <text evidence="4">The sequence shown here is derived from an EMBL/GenBank/DDBJ whole genome shotgun (WGS) entry which is preliminary data.</text>
</comment>
<gene>
    <name evidence="4" type="ORF">TWF970_003866</name>
</gene>
<dbReference type="InterPro" id="IPR027443">
    <property type="entry name" value="IPNS-like_sf"/>
</dbReference>
<evidence type="ECO:0000256" key="1">
    <source>
        <dbReference type="ARBA" id="ARBA00008056"/>
    </source>
</evidence>
<dbReference type="PROSITE" id="PS51471">
    <property type="entry name" value="FE2OG_OXY"/>
    <property type="match status" value="1"/>
</dbReference>
<dbReference type="InterPro" id="IPR044861">
    <property type="entry name" value="IPNS-like_FE2OG_OXY"/>
</dbReference>